<evidence type="ECO:0000313" key="8">
    <source>
        <dbReference type="EMBL" id="HEN27382.1"/>
    </source>
</evidence>
<organism evidence="8">
    <name type="scientific">candidate division WOR-3 bacterium</name>
    <dbReference type="NCBI Taxonomy" id="2052148"/>
    <lineage>
        <taxon>Bacteria</taxon>
        <taxon>Bacteria division WOR-3</taxon>
    </lineage>
</organism>
<dbReference type="EC" id="2.6.1.-" evidence="6"/>
<dbReference type="InterPro" id="IPR004839">
    <property type="entry name" value="Aminotransferase_I/II_large"/>
</dbReference>
<keyword evidence="4 6" id="KW-0808">Transferase</keyword>
<evidence type="ECO:0000259" key="7">
    <source>
        <dbReference type="Pfam" id="PF00155"/>
    </source>
</evidence>
<dbReference type="InterPro" id="IPR015422">
    <property type="entry name" value="PyrdxlP-dep_Trfase_small"/>
</dbReference>
<comment type="caution">
    <text evidence="8">The sequence shown here is derived from an EMBL/GenBank/DDBJ whole genome shotgun (WGS) entry which is preliminary data.</text>
</comment>
<dbReference type="GO" id="GO:0006520">
    <property type="term" value="P:amino acid metabolic process"/>
    <property type="evidence" value="ECO:0007669"/>
    <property type="project" value="InterPro"/>
</dbReference>
<evidence type="ECO:0000256" key="2">
    <source>
        <dbReference type="ARBA" id="ARBA00007441"/>
    </source>
</evidence>
<dbReference type="Pfam" id="PF00155">
    <property type="entry name" value="Aminotran_1_2"/>
    <property type="match status" value="1"/>
</dbReference>
<evidence type="ECO:0000256" key="6">
    <source>
        <dbReference type="RuleBase" id="RU000481"/>
    </source>
</evidence>
<dbReference type="Gene3D" id="3.90.1150.10">
    <property type="entry name" value="Aspartate Aminotransferase, domain 1"/>
    <property type="match status" value="1"/>
</dbReference>
<dbReference type="EMBL" id="DTDJ01000046">
    <property type="protein sequence ID" value="HGL18115.1"/>
    <property type="molecule type" value="Genomic_DNA"/>
</dbReference>
<keyword evidence="5" id="KW-0663">Pyridoxal phosphate</keyword>
<dbReference type="InterPro" id="IPR050596">
    <property type="entry name" value="AspAT/PAT-like"/>
</dbReference>
<keyword evidence="3 6" id="KW-0032">Aminotransferase</keyword>
<dbReference type="NCBIfam" id="NF005744">
    <property type="entry name" value="PRK07568.1"/>
    <property type="match status" value="1"/>
</dbReference>
<dbReference type="GO" id="GO:0030170">
    <property type="term" value="F:pyridoxal phosphate binding"/>
    <property type="evidence" value="ECO:0007669"/>
    <property type="project" value="InterPro"/>
</dbReference>
<dbReference type="InterPro" id="IPR015421">
    <property type="entry name" value="PyrdxlP-dep_Trfase_major"/>
</dbReference>
<evidence type="ECO:0000256" key="4">
    <source>
        <dbReference type="ARBA" id="ARBA00022679"/>
    </source>
</evidence>
<reference evidence="8" key="1">
    <citation type="journal article" date="2020" name="mSystems">
        <title>Genome- and Community-Level Interaction Insights into Carbon Utilization and Element Cycling Functions of Hydrothermarchaeota in Hydrothermal Sediment.</title>
        <authorList>
            <person name="Zhou Z."/>
            <person name="Liu Y."/>
            <person name="Xu W."/>
            <person name="Pan J."/>
            <person name="Luo Z.H."/>
            <person name="Li M."/>
        </authorList>
    </citation>
    <scope>NUCLEOTIDE SEQUENCE [LARGE SCALE GENOMIC DNA]</scope>
    <source>
        <strain evidence="8">SpSt-34</strain>
        <strain evidence="9">SpSt-69</strain>
    </source>
</reference>
<dbReference type="InterPro" id="IPR015424">
    <property type="entry name" value="PyrdxlP-dep_Trfase"/>
</dbReference>
<gene>
    <name evidence="8" type="ORF">ENQ77_01695</name>
    <name evidence="9" type="ORF">ENU66_07295</name>
</gene>
<dbReference type="GO" id="GO:0008483">
    <property type="term" value="F:transaminase activity"/>
    <property type="evidence" value="ECO:0007669"/>
    <property type="project" value="UniProtKB-KW"/>
</dbReference>
<feature type="domain" description="Aminotransferase class I/classII large" evidence="7">
    <location>
        <begin position="33"/>
        <end position="385"/>
    </location>
</feature>
<evidence type="ECO:0000256" key="1">
    <source>
        <dbReference type="ARBA" id="ARBA00001933"/>
    </source>
</evidence>
<comment type="cofactor">
    <cofactor evidence="1 6">
        <name>pyridoxal 5'-phosphate</name>
        <dbReference type="ChEBI" id="CHEBI:597326"/>
    </cofactor>
</comment>
<dbReference type="CDD" id="cd00609">
    <property type="entry name" value="AAT_like"/>
    <property type="match status" value="1"/>
</dbReference>
<name>A0A7C2K2K9_UNCW3</name>
<dbReference type="InterPro" id="IPR004838">
    <property type="entry name" value="NHTrfase_class1_PyrdxlP-BS"/>
</dbReference>
<comment type="similarity">
    <text evidence="2 6">Belongs to the class-I pyridoxal-phosphate-dependent aminotransferase family.</text>
</comment>
<proteinExistence type="inferred from homology"/>
<dbReference type="AlphaFoldDB" id="A0A7C2K2K9"/>
<accession>A0A7C2K2K9</accession>
<evidence type="ECO:0000256" key="3">
    <source>
        <dbReference type="ARBA" id="ARBA00022576"/>
    </source>
</evidence>
<protein>
    <recommendedName>
        <fullName evidence="6">Aminotransferase</fullName>
        <ecNumber evidence="6">2.6.1.-</ecNumber>
    </recommendedName>
</protein>
<dbReference type="PROSITE" id="PS00105">
    <property type="entry name" value="AA_TRANSFER_CLASS_1"/>
    <property type="match status" value="1"/>
</dbReference>
<evidence type="ECO:0000256" key="5">
    <source>
        <dbReference type="ARBA" id="ARBA00022898"/>
    </source>
</evidence>
<dbReference type="EMBL" id="DSOL01000045">
    <property type="protein sequence ID" value="HEN27382.1"/>
    <property type="molecule type" value="Genomic_DNA"/>
</dbReference>
<dbReference type="Gene3D" id="3.40.640.10">
    <property type="entry name" value="Type I PLP-dependent aspartate aminotransferase-like (Major domain)"/>
    <property type="match status" value="1"/>
</dbReference>
<dbReference type="SUPFAM" id="SSF53383">
    <property type="entry name" value="PLP-dependent transferases"/>
    <property type="match status" value="1"/>
</dbReference>
<evidence type="ECO:0000313" key="9">
    <source>
        <dbReference type="EMBL" id="HGL18115.1"/>
    </source>
</evidence>
<sequence length="397" mass="45046">MRISNRAKEMQASPIRKLYPYAVEAKKRGVTVYHLNIGQPDVPTPKQIFDGIKNFNDPVLPYGPSDGIPELREAIAQYFERFGVKVLPSEVFITTGGSEAILFAFLLVGDYGDEVLVPEPFYTNYQGFAQQVGIGLRPIPTSVEDGFHLPSYEAIKRLVTDKTRAILLCSPNNPTGTIYEDEEFENVIKVVKEFGLYLLVDEVYREFAFDGRKPTTTLRFEEVHEQLIILDSISKRFSACGARVGFIVTKNKEFLDAFLKMGQARLCPPTIEQWGAVYGFRHIDEFIGPMIAEYEKRRNAVFEELEKIPGIEARKPEGAFYTVVKLPVKNAEDFALWLLKDFNEDGKTLMVAPAESFYLTPGKGVDEVRIAYVLEEEKLREAIKILGKALEIYNSRR</sequence>
<dbReference type="PANTHER" id="PTHR46383">
    <property type="entry name" value="ASPARTATE AMINOTRANSFERASE"/>
    <property type="match status" value="1"/>
</dbReference>